<evidence type="ECO:0008006" key="3">
    <source>
        <dbReference type="Google" id="ProtNLM"/>
    </source>
</evidence>
<sequence length="383" mass="41640">MSVNESVLLEAYQRFQETGPEWGGHHLSNHGPMAIEAMIRHGHADSVHRWIDNYTQRLEEPPRGLVPVTEDDWREALGDLKRVADWTTLFHREVAESPWREVLATWWPRLLPGIAGGTAHGAIRVGHVVHSLLAAEADPLSEPRSADSADSADNPYLVELANALGYWAACWTPVAGDPSRRPGSLRPADALAAVPSVADQEKGVPYRLSQLPTTDGWQSALGALRPVDDPEQVPTLLTQLIDATVFHYLNYGHGHAVMLVHASTAPTAILRVLPALPRELWVPSVDVAWQASAALTAACTPQHAADRADLAVHTDGTTMVEDTMHRAVEHGDEHVIKFADTAVDVFARTGDRDALAASSRCVALITLAEAKGRARFDGRTPPK</sequence>
<name>A0ABW7SU36_9ACTN</name>
<dbReference type="Proteomes" id="UP001611075">
    <property type="component" value="Unassembled WGS sequence"/>
</dbReference>
<gene>
    <name evidence="1" type="ORF">ACH4OY_31875</name>
</gene>
<keyword evidence="2" id="KW-1185">Reference proteome</keyword>
<reference evidence="1 2" key="1">
    <citation type="submission" date="2024-10" db="EMBL/GenBank/DDBJ databases">
        <title>The Natural Products Discovery Center: Release of the First 8490 Sequenced Strains for Exploring Actinobacteria Biosynthetic Diversity.</title>
        <authorList>
            <person name="Kalkreuter E."/>
            <person name="Kautsar S.A."/>
            <person name="Yang D."/>
            <person name="Bader C.D."/>
            <person name="Teijaro C.N."/>
            <person name="Fluegel L."/>
            <person name="Davis C.M."/>
            <person name="Simpson J.R."/>
            <person name="Lauterbach L."/>
            <person name="Steele A.D."/>
            <person name="Gui C."/>
            <person name="Meng S."/>
            <person name="Li G."/>
            <person name="Viehrig K."/>
            <person name="Ye F."/>
            <person name="Su P."/>
            <person name="Kiefer A.F."/>
            <person name="Nichols A."/>
            <person name="Cepeda A.J."/>
            <person name="Yan W."/>
            <person name="Fan B."/>
            <person name="Jiang Y."/>
            <person name="Adhikari A."/>
            <person name="Zheng C.-J."/>
            <person name="Schuster L."/>
            <person name="Cowan T.M."/>
            <person name="Smanski M.J."/>
            <person name="Chevrette M.G."/>
            <person name="De Carvalho L.P.S."/>
            <person name="Shen B."/>
        </authorList>
    </citation>
    <scope>NUCLEOTIDE SEQUENCE [LARGE SCALE GENOMIC DNA]</scope>
    <source>
        <strain evidence="1 2">NPDC021253</strain>
    </source>
</reference>
<organism evidence="1 2">
    <name type="scientific">Micromonospora rubida</name>
    <dbReference type="NCBI Taxonomy" id="2697657"/>
    <lineage>
        <taxon>Bacteria</taxon>
        <taxon>Bacillati</taxon>
        <taxon>Actinomycetota</taxon>
        <taxon>Actinomycetes</taxon>
        <taxon>Micromonosporales</taxon>
        <taxon>Micromonosporaceae</taxon>
        <taxon>Micromonospora</taxon>
    </lineage>
</organism>
<accession>A0ABW7SU36</accession>
<evidence type="ECO:0000313" key="1">
    <source>
        <dbReference type="EMBL" id="MFI0797239.1"/>
    </source>
</evidence>
<protein>
    <recommendedName>
        <fullName evidence="3">DUF4243 domain-containing protein</fullName>
    </recommendedName>
</protein>
<evidence type="ECO:0000313" key="2">
    <source>
        <dbReference type="Proteomes" id="UP001611075"/>
    </source>
</evidence>
<comment type="caution">
    <text evidence="1">The sequence shown here is derived from an EMBL/GenBank/DDBJ whole genome shotgun (WGS) entry which is preliminary data.</text>
</comment>
<dbReference type="RefSeq" id="WP_396686053.1">
    <property type="nucleotide sequence ID" value="NZ_JBIRPU010000060.1"/>
</dbReference>
<proteinExistence type="predicted"/>
<dbReference type="EMBL" id="JBIRPU010000060">
    <property type="protein sequence ID" value="MFI0797239.1"/>
    <property type="molecule type" value="Genomic_DNA"/>
</dbReference>